<dbReference type="OrthoDB" id="6077190at2"/>
<dbReference type="STRING" id="391936.S7S_13430"/>
<protein>
    <submittedName>
        <fullName evidence="1">Uncharacterized protein</fullName>
    </submittedName>
</protein>
<dbReference type="EMBL" id="CP004387">
    <property type="protein sequence ID" value="AJD49098.1"/>
    <property type="molecule type" value="Genomic_DNA"/>
</dbReference>
<dbReference type="AlphaFoldDB" id="A0A0B4XRM5"/>
<name>A0A0B4XRM5_9GAMM</name>
<evidence type="ECO:0000313" key="1">
    <source>
        <dbReference type="EMBL" id="AJD49098.1"/>
    </source>
</evidence>
<proteinExistence type="predicted"/>
<evidence type="ECO:0000313" key="2">
    <source>
        <dbReference type="Proteomes" id="UP000006764"/>
    </source>
</evidence>
<dbReference type="RefSeq" id="WP_008734226.1">
    <property type="nucleotide sequence ID" value="NZ_CP004387.1"/>
</dbReference>
<keyword evidence="2" id="KW-1185">Reference proteome</keyword>
<dbReference type="Proteomes" id="UP000006764">
    <property type="component" value="Chromosome"/>
</dbReference>
<sequence length="123" mass="13739">MEFEKASEQNAWNAVADATTAMRQGQVPHPALADWLYQRGVDIQRAVFPCVGLFDDNVFSGTLVSQDRRVFEYFVDLTMPDDGEFDDVTSELGPKDPAHPESDIRDLITMSLIFFDNQHGAAA</sequence>
<dbReference type="HOGENOM" id="CLU_2033162_0_0_6"/>
<accession>A0A0B4XRM5</accession>
<gene>
    <name evidence="1" type="ORF">S7S_13430</name>
</gene>
<reference evidence="1 2" key="1">
    <citation type="journal article" date="2012" name="J. Bacteriol.">
        <title>Genome sequence of an alkane-degrading bacterium, Alcanivorax pacificus type strain W11-5, isolated from deep sea sediment.</title>
        <authorList>
            <person name="Lai Q."/>
            <person name="Shao Z."/>
        </authorList>
    </citation>
    <scope>NUCLEOTIDE SEQUENCE [LARGE SCALE GENOMIC DNA]</scope>
    <source>
        <strain evidence="1 2">W11-5</strain>
    </source>
</reference>
<organism evidence="1 2">
    <name type="scientific">Isoalcanivorax pacificus W11-5</name>
    <dbReference type="NCBI Taxonomy" id="391936"/>
    <lineage>
        <taxon>Bacteria</taxon>
        <taxon>Pseudomonadati</taxon>
        <taxon>Pseudomonadota</taxon>
        <taxon>Gammaproteobacteria</taxon>
        <taxon>Oceanospirillales</taxon>
        <taxon>Alcanivoracaceae</taxon>
        <taxon>Isoalcanivorax</taxon>
    </lineage>
</organism>
<dbReference type="KEGG" id="apac:S7S_13430"/>